<gene>
    <name evidence="1" type="ORF">M513_05600</name>
    <name evidence="2" type="ORF">M514_05600</name>
</gene>
<sequence>MMRLAVKKILHLPESTLSDHFLYVPIREGGLGFQSVREQADFNILSLYLRFERSSDPIGRLVAGLYTSMRRKSRLIPKWKFAMFTEKGLAEAKSAAAAHHKTACTSTYQAIGFREFREACSNKWIHDEKLTERNYIGALKARTSLVSTRLQILRGRAELGDQRVKCRRWLYKWLP</sequence>
<evidence type="ECO:0000313" key="3">
    <source>
        <dbReference type="Proteomes" id="UP000030764"/>
    </source>
</evidence>
<proteinExistence type="predicted"/>
<name>A0A085NQT9_9BILA</name>
<dbReference type="AlphaFoldDB" id="A0A085NQT9"/>
<reference evidence="2 3" key="1">
    <citation type="journal article" date="2014" name="Nat. Genet.">
        <title>Genome and transcriptome of the porcine whipworm Trichuris suis.</title>
        <authorList>
            <person name="Jex A.R."/>
            <person name="Nejsum P."/>
            <person name="Schwarz E.M."/>
            <person name="Hu L."/>
            <person name="Young N.D."/>
            <person name="Hall R.S."/>
            <person name="Korhonen P.K."/>
            <person name="Liao S."/>
            <person name="Thamsborg S."/>
            <person name="Xia J."/>
            <person name="Xu P."/>
            <person name="Wang S."/>
            <person name="Scheerlinck J.P."/>
            <person name="Hofmann A."/>
            <person name="Sternberg P.W."/>
            <person name="Wang J."/>
            <person name="Gasser R.B."/>
        </authorList>
    </citation>
    <scope>NUCLEOTIDE SEQUENCE [LARGE SCALE GENOMIC DNA]</scope>
    <source>
        <strain evidence="2">DCEP-RM93F</strain>
        <strain evidence="1">DCEP-RM93M</strain>
    </source>
</reference>
<dbReference type="EMBL" id="KL367480">
    <property type="protein sequence ID" value="KFD71835.1"/>
    <property type="molecule type" value="Genomic_DNA"/>
</dbReference>
<keyword evidence="3" id="KW-1185">Reference proteome</keyword>
<evidence type="ECO:0000313" key="1">
    <source>
        <dbReference type="EMBL" id="KFD53494.1"/>
    </source>
</evidence>
<dbReference type="Proteomes" id="UP000030764">
    <property type="component" value="Unassembled WGS sequence"/>
</dbReference>
<dbReference type="Proteomes" id="UP000030758">
    <property type="component" value="Unassembled WGS sequence"/>
</dbReference>
<organism evidence="2">
    <name type="scientific">Trichuris suis</name>
    <name type="common">pig whipworm</name>
    <dbReference type="NCBI Taxonomy" id="68888"/>
    <lineage>
        <taxon>Eukaryota</taxon>
        <taxon>Metazoa</taxon>
        <taxon>Ecdysozoa</taxon>
        <taxon>Nematoda</taxon>
        <taxon>Enoplea</taxon>
        <taxon>Dorylaimia</taxon>
        <taxon>Trichinellida</taxon>
        <taxon>Trichuridae</taxon>
        <taxon>Trichuris</taxon>
    </lineage>
</organism>
<protein>
    <submittedName>
        <fullName evidence="2">Uncharacterized protein</fullName>
    </submittedName>
</protein>
<accession>A0A085NQT9</accession>
<dbReference type="EMBL" id="KL363216">
    <property type="protein sequence ID" value="KFD53494.1"/>
    <property type="molecule type" value="Genomic_DNA"/>
</dbReference>
<evidence type="ECO:0000313" key="2">
    <source>
        <dbReference type="EMBL" id="KFD71835.1"/>
    </source>
</evidence>